<dbReference type="PANTHER" id="PTHR35324:SF4">
    <property type="entry name" value="EXPRESSED PROTEIN"/>
    <property type="match status" value="1"/>
</dbReference>
<feature type="compositionally biased region" description="Basic and acidic residues" evidence="1">
    <location>
        <begin position="1"/>
        <end position="13"/>
    </location>
</feature>
<evidence type="ECO:0000256" key="1">
    <source>
        <dbReference type="SAM" id="MobiDB-lite"/>
    </source>
</evidence>
<gene>
    <name evidence="2" type="ORF">COLO4_26398</name>
</gene>
<evidence type="ECO:0000313" key="3">
    <source>
        <dbReference type="Proteomes" id="UP000187203"/>
    </source>
</evidence>
<feature type="region of interest" description="Disordered" evidence="1">
    <location>
        <begin position="1"/>
        <end position="32"/>
    </location>
</feature>
<feature type="compositionally biased region" description="Acidic residues" evidence="1">
    <location>
        <begin position="14"/>
        <end position="32"/>
    </location>
</feature>
<dbReference type="OrthoDB" id="749289at2759"/>
<evidence type="ECO:0000313" key="2">
    <source>
        <dbReference type="EMBL" id="OMO74965.1"/>
    </source>
</evidence>
<protein>
    <submittedName>
        <fullName evidence="2">Uncharacterized protein</fullName>
    </submittedName>
</protein>
<organism evidence="2 3">
    <name type="scientific">Corchorus olitorius</name>
    <dbReference type="NCBI Taxonomy" id="93759"/>
    <lineage>
        <taxon>Eukaryota</taxon>
        <taxon>Viridiplantae</taxon>
        <taxon>Streptophyta</taxon>
        <taxon>Embryophyta</taxon>
        <taxon>Tracheophyta</taxon>
        <taxon>Spermatophyta</taxon>
        <taxon>Magnoliopsida</taxon>
        <taxon>eudicotyledons</taxon>
        <taxon>Gunneridae</taxon>
        <taxon>Pentapetalae</taxon>
        <taxon>rosids</taxon>
        <taxon>malvids</taxon>
        <taxon>Malvales</taxon>
        <taxon>Malvaceae</taxon>
        <taxon>Grewioideae</taxon>
        <taxon>Apeibeae</taxon>
        <taxon>Corchorus</taxon>
    </lineage>
</organism>
<name>A0A1R3HX84_9ROSI</name>
<comment type="caution">
    <text evidence="2">The sequence shown here is derived from an EMBL/GenBank/DDBJ whole genome shotgun (WGS) entry which is preliminary data.</text>
</comment>
<proteinExistence type="predicted"/>
<dbReference type="AlphaFoldDB" id="A0A1R3HX84"/>
<dbReference type="PANTHER" id="PTHR35324">
    <property type="entry name" value="BNAA08G03750D PROTEIN"/>
    <property type="match status" value="1"/>
</dbReference>
<reference evidence="3" key="1">
    <citation type="submission" date="2013-09" db="EMBL/GenBank/DDBJ databases">
        <title>Corchorus olitorius genome sequencing.</title>
        <authorList>
            <person name="Alam M."/>
            <person name="Haque M.S."/>
            <person name="Islam M.S."/>
            <person name="Emdad E.M."/>
            <person name="Islam M.M."/>
            <person name="Ahmed B."/>
            <person name="Halim A."/>
            <person name="Hossen Q.M.M."/>
            <person name="Hossain M.Z."/>
            <person name="Ahmed R."/>
            <person name="Khan M.M."/>
            <person name="Islam R."/>
            <person name="Rashid M.M."/>
            <person name="Khan S.A."/>
            <person name="Rahman M.S."/>
            <person name="Alam M."/>
            <person name="Yahiya A.S."/>
            <person name="Khan M.S."/>
            <person name="Azam M.S."/>
            <person name="Haque T."/>
            <person name="Lashkar M.Z.H."/>
            <person name="Akhand A.I."/>
            <person name="Morshed G."/>
            <person name="Roy S."/>
            <person name="Uddin K.S."/>
            <person name="Rabeya T."/>
            <person name="Hossain A.S."/>
            <person name="Chowdhury A."/>
            <person name="Snigdha A.R."/>
            <person name="Mortoza M.S."/>
            <person name="Matin S.A."/>
            <person name="Hoque S.M.E."/>
            <person name="Islam M.K."/>
            <person name="Roy D.K."/>
            <person name="Haider R."/>
            <person name="Moosa M.M."/>
            <person name="Elias S.M."/>
            <person name="Hasan A.M."/>
            <person name="Jahan S."/>
            <person name="Shafiuddin M."/>
            <person name="Mahmood N."/>
            <person name="Shommy N.S."/>
        </authorList>
    </citation>
    <scope>NUCLEOTIDE SEQUENCE [LARGE SCALE GENOMIC DNA]</scope>
    <source>
        <strain evidence="3">cv. O-4</strain>
    </source>
</reference>
<accession>A0A1R3HX84</accession>
<dbReference type="Proteomes" id="UP000187203">
    <property type="component" value="Unassembled WGS sequence"/>
</dbReference>
<sequence length="110" mass="12808">MSLSNAERKIIIKDEDDNDNNNLAEDQEEQENNMENYVSSHLYIKPSHSKQNLDKEVVLRRIRHRKRMNNVKSTLQSFLGSSWPPKRADNNKVSSSVHEIKWVDDAFAAL</sequence>
<keyword evidence="3" id="KW-1185">Reference proteome</keyword>
<dbReference type="EMBL" id="AWUE01019236">
    <property type="protein sequence ID" value="OMO74965.1"/>
    <property type="molecule type" value="Genomic_DNA"/>
</dbReference>